<proteinExistence type="predicted"/>
<accession>A0A5B7HZ29</accession>
<comment type="caution">
    <text evidence="2">The sequence shown here is derived from an EMBL/GenBank/DDBJ whole genome shotgun (WGS) entry which is preliminary data.</text>
</comment>
<keyword evidence="3" id="KW-1185">Reference proteome</keyword>
<evidence type="ECO:0000313" key="3">
    <source>
        <dbReference type="Proteomes" id="UP000324222"/>
    </source>
</evidence>
<sequence>MRELEGGQEEEVKEEEEEEEEEEEVEEDDSGPAATQQQRSPGWWVKVEVKEFTHEWRPNGSAVRDLMLACHASNSVRCSSDTHQTGRQREA</sequence>
<organism evidence="2 3">
    <name type="scientific">Portunus trituberculatus</name>
    <name type="common">Swimming crab</name>
    <name type="synonym">Neptunus trituberculatus</name>
    <dbReference type="NCBI Taxonomy" id="210409"/>
    <lineage>
        <taxon>Eukaryota</taxon>
        <taxon>Metazoa</taxon>
        <taxon>Ecdysozoa</taxon>
        <taxon>Arthropoda</taxon>
        <taxon>Crustacea</taxon>
        <taxon>Multicrustacea</taxon>
        <taxon>Malacostraca</taxon>
        <taxon>Eumalacostraca</taxon>
        <taxon>Eucarida</taxon>
        <taxon>Decapoda</taxon>
        <taxon>Pleocyemata</taxon>
        <taxon>Brachyura</taxon>
        <taxon>Eubrachyura</taxon>
        <taxon>Portunoidea</taxon>
        <taxon>Portunidae</taxon>
        <taxon>Portuninae</taxon>
        <taxon>Portunus</taxon>
    </lineage>
</organism>
<dbReference type="AlphaFoldDB" id="A0A5B7HZ29"/>
<dbReference type="EMBL" id="VSRR010040073">
    <property type="protein sequence ID" value="MPC74956.1"/>
    <property type="molecule type" value="Genomic_DNA"/>
</dbReference>
<gene>
    <name evidence="2" type="ORF">E2C01_069340</name>
</gene>
<evidence type="ECO:0000313" key="2">
    <source>
        <dbReference type="EMBL" id="MPC74956.1"/>
    </source>
</evidence>
<reference evidence="2 3" key="1">
    <citation type="submission" date="2019-05" db="EMBL/GenBank/DDBJ databases">
        <title>Another draft genome of Portunus trituberculatus and its Hox gene families provides insights of decapod evolution.</title>
        <authorList>
            <person name="Jeong J.-H."/>
            <person name="Song I."/>
            <person name="Kim S."/>
            <person name="Choi T."/>
            <person name="Kim D."/>
            <person name="Ryu S."/>
            <person name="Kim W."/>
        </authorList>
    </citation>
    <scope>NUCLEOTIDE SEQUENCE [LARGE SCALE GENOMIC DNA]</scope>
    <source>
        <tissue evidence="2">Muscle</tissue>
    </source>
</reference>
<feature type="region of interest" description="Disordered" evidence="1">
    <location>
        <begin position="1"/>
        <end position="43"/>
    </location>
</feature>
<protein>
    <submittedName>
        <fullName evidence="2">Uncharacterized protein</fullName>
    </submittedName>
</protein>
<feature type="compositionally biased region" description="Acidic residues" evidence="1">
    <location>
        <begin position="1"/>
        <end position="30"/>
    </location>
</feature>
<name>A0A5B7HZ29_PORTR</name>
<evidence type="ECO:0000256" key="1">
    <source>
        <dbReference type="SAM" id="MobiDB-lite"/>
    </source>
</evidence>
<dbReference type="Proteomes" id="UP000324222">
    <property type="component" value="Unassembled WGS sequence"/>
</dbReference>